<evidence type="ECO:0000313" key="2">
    <source>
        <dbReference type="EMBL" id="NYJ74924.1"/>
    </source>
</evidence>
<gene>
    <name evidence="2" type="ORF">HNR15_001887</name>
</gene>
<accession>A0A853DIR8</accession>
<comment type="caution">
    <text evidence="2">The sequence shown here is derived from an EMBL/GenBank/DDBJ whole genome shotgun (WGS) entry which is preliminary data.</text>
</comment>
<feature type="compositionally biased region" description="Basic and acidic residues" evidence="1">
    <location>
        <begin position="199"/>
        <end position="210"/>
    </location>
</feature>
<dbReference type="EMBL" id="JACCFW010000001">
    <property type="protein sequence ID" value="NYJ74924.1"/>
    <property type="molecule type" value="Genomic_DNA"/>
</dbReference>
<organism evidence="2 3">
    <name type="scientific">Allobranchiibius huperziae</name>
    <dbReference type="NCBI Taxonomy" id="1874116"/>
    <lineage>
        <taxon>Bacteria</taxon>
        <taxon>Bacillati</taxon>
        <taxon>Actinomycetota</taxon>
        <taxon>Actinomycetes</taxon>
        <taxon>Micrococcales</taxon>
        <taxon>Dermacoccaceae</taxon>
        <taxon>Allobranchiibius</taxon>
    </lineage>
</organism>
<dbReference type="Proteomes" id="UP000571817">
    <property type="component" value="Unassembled WGS sequence"/>
</dbReference>
<reference evidence="2 3" key="1">
    <citation type="submission" date="2020-07" db="EMBL/GenBank/DDBJ databases">
        <title>Sequencing the genomes of 1000 actinobacteria strains.</title>
        <authorList>
            <person name="Klenk H.-P."/>
        </authorList>
    </citation>
    <scope>NUCLEOTIDE SEQUENCE [LARGE SCALE GENOMIC DNA]</scope>
    <source>
        <strain evidence="2 3">DSM 29531</strain>
    </source>
</reference>
<feature type="compositionally biased region" description="Low complexity" evidence="1">
    <location>
        <begin position="67"/>
        <end position="76"/>
    </location>
</feature>
<keyword evidence="3" id="KW-1185">Reference proteome</keyword>
<protein>
    <submittedName>
        <fullName evidence="2">Uncharacterized protein</fullName>
    </submittedName>
</protein>
<evidence type="ECO:0000256" key="1">
    <source>
        <dbReference type="SAM" id="MobiDB-lite"/>
    </source>
</evidence>
<evidence type="ECO:0000313" key="3">
    <source>
        <dbReference type="Proteomes" id="UP000571817"/>
    </source>
</evidence>
<sequence>MEDRERGTPESRIERVEIQPQNPLCSTCRRSARHATSLRAVWIQPRLSLRKSGEDTLCGWGGRGALPGHRQPPRGAHGPHRGGSSLGGHALVRWAVCGRSRGTTGRCRSRRAATRAGEHMPSARSQFQPRPAIVDIRLVPTTIQGHLEAVFGRVDGSSGPDGRGTTIERVAVGGHAAHRAVARGHCRRNAAHVGASGADRCRRSGRDHDGGKRRKYAGCGGRTLTS</sequence>
<proteinExistence type="predicted"/>
<feature type="region of interest" description="Disordered" evidence="1">
    <location>
        <begin position="195"/>
        <end position="226"/>
    </location>
</feature>
<dbReference type="AlphaFoldDB" id="A0A853DIR8"/>
<name>A0A853DIR8_9MICO</name>
<feature type="region of interest" description="Disordered" evidence="1">
    <location>
        <begin position="63"/>
        <end position="86"/>
    </location>
</feature>